<comment type="caution">
    <text evidence="2">The sequence shown here is derived from an EMBL/GenBank/DDBJ whole genome shotgun (WGS) entry which is preliminary data.</text>
</comment>
<name>A0A927HDF3_9RHOB</name>
<proteinExistence type="predicted"/>
<gene>
    <name evidence="2" type="ORF">H9Q16_02290</name>
</gene>
<feature type="signal peptide" evidence="1">
    <location>
        <begin position="1"/>
        <end position="24"/>
    </location>
</feature>
<organism evidence="2 3">
    <name type="scientific">Sulfitobacter aestuariivivens</name>
    <dbReference type="NCBI Taxonomy" id="2766981"/>
    <lineage>
        <taxon>Bacteria</taxon>
        <taxon>Pseudomonadati</taxon>
        <taxon>Pseudomonadota</taxon>
        <taxon>Alphaproteobacteria</taxon>
        <taxon>Rhodobacterales</taxon>
        <taxon>Roseobacteraceae</taxon>
        <taxon>Sulfitobacter</taxon>
    </lineage>
</organism>
<dbReference type="RefSeq" id="WP_191073750.1">
    <property type="nucleotide sequence ID" value="NZ_JACTAG010000001.1"/>
</dbReference>
<dbReference type="NCBIfam" id="NF041384">
    <property type="entry name" value="YHS_seleno_dom"/>
    <property type="match status" value="1"/>
</dbReference>
<evidence type="ECO:0000313" key="3">
    <source>
        <dbReference type="Proteomes" id="UP000635142"/>
    </source>
</evidence>
<keyword evidence="1" id="KW-0732">Signal</keyword>
<evidence type="ECO:0000313" key="2">
    <source>
        <dbReference type="EMBL" id="MBD3662741.1"/>
    </source>
</evidence>
<sequence>MTTLTRRTVLTAMMTLPFAHLARAASDRVSVGRNGIAMQGYDTHAYWITQSARPGSEAFVVQWRGVPWHFATAQDAEIFRADPDAYAPGFGAFCTRAMSLGKVVDGDPEVWRIHKDKLYLFARPIGGKHFDKGPEAMIAKAQKFWDALD</sequence>
<evidence type="ECO:0000256" key="1">
    <source>
        <dbReference type="SAM" id="SignalP"/>
    </source>
</evidence>
<dbReference type="AlphaFoldDB" id="A0A927HDF3"/>
<protein>
    <recommendedName>
        <fullName evidence="4">YHS domain protein</fullName>
    </recommendedName>
</protein>
<dbReference type="EMBL" id="JACTAG010000001">
    <property type="protein sequence ID" value="MBD3662741.1"/>
    <property type="molecule type" value="Genomic_DNA"/>
</dbReference>
<reference evidence="2" key="1">
    <citation type="submission" date="2020-08" db="EMBL/GenBank/DDBJ databases">
        <title>Sulfitobacter aestuariivivens sp. nov., isolated from a tidal flat.</title>
        <authorList>
            <person name="Park S."/>
            <person name="Yoon J.-H."/>
        </authorList>
    </citation>
    <scope>NUCLEOTIDE SEQUENCE</scope>
    <source>
        <strain evidence="2">TSTF-M16</strain>
    </source>
</reference>
<keyword evidence="3" id="KW-1185">Reference proteome</keyword>
<evidence type="ECO:0008006" key="4">
    <source>
        <dbReference type="Google" id="ProtNLM"/>
    </source>
</evidence>
<dbReference type="Proteomes" id="UP000635142">
    <property type="component" value="Unassembled WGS sequence"/>
</dbReference>
<accession>A0A927HDF3</accession>
<feature type="chain" id="PRO_5037289129" description="YHS domain protein" evidence="1">
    <location>
        <begin position="25"/>
        <end position="149"/>
    </location>
</feature>